<gene>
    <name evidence="1" type="ORF">GA0070621_2782</name>
</gene>
<dbReference type="Gene3D" id="3.40.50.300">
    <property type="entry name" value="P-loop containing nucleotide triphosphate hydrolases"/>
    <property type="match status" value="1"/>
</dbReference>
<dbReference type="AlphaFoldDB" id="A0A1A8ZSY3"/>
<accession>A0A1A8ZSY3</accession>
<dbReference type="SUPFAM" id="SSF52540">
    <property type="entry name" value="P-loop containing nucleoside triphosphate hydrolases"/>
    <property type="match status" value="1"/>
</dbReference>
<reference evidence="1 2" key="1">
    <citation type="submission" date="2016-06" db="EMBL/GenBank/DDBJ databases">
        <authorList>
            <person name="Kjaerup R.B."/>
            <person name="Dalgaard T.S."/>
            <person name="Juul-Madsen H.R."/>
        </authorList>
    </citation>
    <scope>NUCLEOTIDE SEQUENCE [LARGE SCALE GENOMIC DNA]</scope>
    <source>
        <strain evidence="1 2">DSM 45248</strain>
    </source>
</reference>
<dbReference type="Proteomes" id="UP000198765">
    <property type="component" value="Chromosome I"/>
</dbReference>
<evidence type="ECO:0008006" key="3">
    <source>
        <dbReference type="Google" id="ProtNLM"/>
    </source>
</evidence>
<dbReference type="EMBL" id="LT594324">
    <property type="protein sequence ID" value="SBT47012.1"/>
    <property type="molecule type" value="Genomic_DNA"/>
</dbReference>
<sequence length="1090" mass="119331">MTHQRQGEGLEQNSLLLLRAAVGLAAVHFPLKADACAVLVSSRDVAFLLDGHVDVWPAWRVLSGDDTQRIVRLLRLRRAECADGEWVRRALRRGLDEDELPACRLVTDADDALTVACAPGMPLRDFVDEALRELERRSTVGRGNTPVAGPGRYHTTIRVAAGSGAAQVVDQRYVLPAYPSMAEPAGPVVRTSPPADEILIPAHELIELAGKIDAARGGAGYRARYVTKLCQRLRTADGAVSVNGILELPAGETRLLNAPTGIGKSVIMEVVACWMAAHELVVTIVVPTNADVLKLARAVEQDLEALGVDASATALMSPSSVFEVVQKVVRTRPVWDPDGEWTMDRLGYGCALAAAAETEGSVDGWTAGAEPCTSLQPTGEETATRRACPWRTTCGKFRLARAAVDASVILTSHANFHGGRLHLPVRDEHGLTDRMTVEELVFRRSHLVVIDEIDAFQNNVVSQAARGLVLDRRGSTRTPLHELEAEYVRAAGRINREVESSVRDMVHHSKFLASLYTAALYFGTIGVEGTAGAATGRYWLVPRRWDGALTAQLHDLAEHEPLTPEMVSGFRSLFPGEEPPQADEPAEFAAVREILATVTEVGSGATRLQDSRERLDELLTERIRDDQDRAKAINRLLQRAILDRLRQHLRQFVFDAPHLAAAGVPAAREIAETFGPYSRWRALPNGPLGRLLFAFSHHVDPTGRLPIRLNAAAFGGDPHVYTTTLADITALCRAGTRRAVLGLSATAFFPQAPHHHVHLEPHWWVTDDDPQGVQILPAYVNEQIGDERALLRVSGTEGARRQEALRRLAELLWRTRLEQELRRLADEDPDRRLVLLATTSYDGARAAAEGLVRAGANPRRICLAVRPRDAPDIGDIGDDRPDQAGWRELAADRLEEAPGLGVDVLIAPLARVQRGVNIIGAGDRSALGSIWLLVRPVPIIDEPTELVAHVNAHPLAPDANDDVLRDLERRPADVLDARKQAAGHYFEQIVTSLPYFRTMPREVQLSVTAEIMNGIVQLVGRARRGGTPATIYLADGAMLDPAGGPTFGTLVRRLRDHWEQTGQLPRMRELYGTTLAEFFRYADDEAKLLA</sequence>
<name>A0A1A8ZSY3_9ACTN</name>
<dbReference type="InterPro" id="IPR027417">
    <property type="entry name" value="P-loop_NTPase"/>
</dbReference>
<protein>
    <recommendedName>
        <fullName evidence="3">Helicase ATP-binding domain-containing protein</fullName>
    </recommendedName>
</protein>
<evidence type="ECO:0000313" key="1">
    <source>
        <dbReference type="EMBL" id="SBT47012.1"/>
    </source>
</evidence>
<evidence type="ECO:0000313" key="2">
    <source>
        <dbReference type="Proteomes" id="UP000198765"/>
    </source>
</evidence>
<dbReference type="PATRIC" id="fig|299146.4.peg.2883"/>
<organism evidence="1 2">
    <name type="scientific">Micromonospora narathiwatensis</name>
    <dbReference type="NCBI Taxonomy" id="299146"/>
    <lineage>
        <taxon>Bacteria</taxon>
        <taxon>Bacillati</taxon>
        <taxon>Actinomycetota</taxon>
        <taxon>Actinomycetes</taxon>
        <taxon>Micromonosporales</taxon>
        <taxon>Micromonosporaceae</taxon>
        <taxon>Micromonospora</taxon>
    </lineage>
</organism>
<keyword evidence="2" id="KW-1185">Reference proteome</keyword>
<proteinExistence type="predicted"/>